<dbReference type="InterPro" id="IPR001466">
    <property type="entry name" value="Beta-lactam-related"/>
</dbReference>
<dbReference type="PANTHER" id="PTHR46825">
    <property type="entry name" value="D-ALANYL-D-ALANINE-CARBOXYPEPTIDASE/ENDOPEPTIDASE AMPH"/>
    <property type="match status" value="1"/>
</dbReference>
<dbReference type="GO" id="GO:0016787">
    <property type="term" value="F:hydrolase activity"/>
    <property type="evidence" value="ECO:0007669"/>
    <property type="project" value="UniProtKB-KW"/>
</dbReference>
<evidence type="ECO:0000313" key="4">
    <source>
        <dbReference type="Proteomes" id="UP000480350"/>
    </source>
</evidence>
<feature type="domain" description="Beta-lactamase-related" evidence="2">
    <location>
        <begin position="34"/>
        <end position="376"/>
    </location>
</feature>
<feature type="signal peptide" evidence="1">
    <location>
        <begin position="1"/>
        <end position="19"/>
    </location>
</feature>
<keyword evidence="1" id="KW-0732">Signal</keyword>
<evidence type="ECO:0000256" key="1">
    <source>
        <dbReference type="SAM" id="SignalP"/>
    </source>
</evidence>
<dbReference type="AlphaFoldDB" id="A0A7C9MDN4"/>
<feature type="chain" id="PRO_5029000735" evidence="1">
    <location>
        <begin position="20"/>
        <end position="390"/>
    </location>
</feature>
<organism evidence="3 4">
    <name type="scientific">Kangsaoukella pontilimi</name>
    <dbReference type="NCBI Taxonomy" id="2691042"/>
    <lineage>
        <taxon>Bacteria</taxon>
        <taxon>Pseudomonadati</taxon>
        <taxon>Pseudomonadota</taxon>
        <taxon>Alphaproteobacteria</taxon>
        <taxon>Rhodobacterales</taxon>
        <taxon>Paracoccaceae</taxon>
        <taxon>Kangsaoukella</taxon>
    </lineage>
</organism>
<dbReference type="Proteomes" id="UP000480350">
    <property type="component" value="Unassembled WGS sequence"/>
</dbReference>
<reference evidence="3 4" key="2">
    <citation type="submission" date="2020-03" db="EMBL/GenBank/DDBJ databases">
        <title>Kangsaoukella pontilimi gen. nov., sp. nov., a new member of the family Rhodobacteraceae isolated from a tidal mudflat.</title>
        <authorList>
            <person name="Kim I.S."/>
        </authorList>
    </citation>
    <scope>NUCLEOTIDE SEQUENCE [LARGE SCALE GENOMIC DNA]</scope>
    <source>
        <strain evidence="3 4">GH1-50</strain>
    </source>
</reference>
<keyword evidence="4" id="KW-1185">Reference proteome</keyword>
<protein>
    <submittedName>
        <fullName evidence="3">Serine hydrolase</fullName>
    </submittedName>
</protein>
<dbReference type="EMBL" id="WUPT01000001">
    <property type="protein sequence ID" value="MXQ06596.1"/>
    <property type="molecule type" value="Genomic_DNA"/>
</dbReference>
<dbReference type="RefSeq" id="WP_160762526.1">
    <property type="nucleotide sequence ID" value="NZ_WUPT01000001.1"/>
</dbReference>
<comment type="caution">
    <text evidence="3">The sequence shown here is derived from an EMBL/GenBank/DDBJ whole genome shotgun (WGS) entry which is preliminary data.</text>
</comment>
<reference evidence="3 4" key="1">
    <citation type="submission" date="2019-12" db="EMBL/GenBank/DDBJ databases">
        <authorList>
            <person name="Lee S.D."/>
        </authorList>
    </citation>
    <scope>NUCLEOTIDE SEQUENCE [LARGE SCALE GENOMIC DNA]</scope>
    <source>
        <strain evidence="3 4">GH1-50</strain>
    </source>
</reference>
<accession>A0A7C9MDN4</accession>
<dbReference type="InterPro" id="IPR050491">
    <property type="entry name" value="AmpC-like"/>
</dbReference>
<proteinExistence type="predicted"/>
<dbReference type="PANTHER" id="PTHR46825:SF7">
    <property type="entry name" value="D-ALANYL-D-ALANINE CARBOXYPEPTIDASE"/>
    <property type="match status" value="1"/>
</dbReference>
<dbReference type="Gene3D" id="3.40.710.10">
    <property type="entry name" value="DD-peptidase/beta-lactamase superfamily"/>
    <property type="match status" value="1"/>
</dbReference>
<evidence type="ECO:0000313" key="3">
    <source>
        <dbReference type="EMBL" id="MXQ06596.1"/>
    </source>
</evidence>
<keyword evidence="3" id="KW-0378">Hydrolase</keyword>
<dbReference type="SUPFAM" id="SSF56601">
    <property type="entry name" value="beta-lactamase/transpeptidase-like"/>
    <property type="match status" value="1"/>
</dbReference>
<dbReference type="Pfam" id="PF00144">
    <property type="entry name" value="Beta-lactamase"/>
    <property type="match status" value="1"/>
</dbReference>
<dbReference type="InterPro" id="IPR012338">
    <property type="entry name" value="Beta-lactam/transpept-like"/>
</dbReference>
<evidence type="ECO:0000259" key="2">
    <source>
        <dbReference type="Pfam" id="PF00144"/>
    </source>
</evidence>
<gene>
    <name evidence="3" type="ORF">GQ651_01925</name>
</gene>
<name>A0A7C9MDN4_9RHOB</name>
<sequence>MKRALAIAIALLLPAGAFAQQTLAGPSELKNAIQDVLEAFHEDYGFPGATVAVVNRTGDIDTVAVGMADVEANTPMRPESRMLAASIGKTVWGALTLSLEADGSLDRSDLVSVYLGSQPWFAHLPNADTMTVGQLLTHTSGLPDHVHMDGAAEALIALGETSPFDPAKAVALVLDAPPLFEAGTAWAYTDTGYLLLGLVIEAATGESVFSLAQDRLLAPVGLRSTTPSDAPELEGLAVGYTTPDNPFGLPVRTMDETGKLTWNPAIEWTGGGFASTSADLALWGNALFTGRVLPSDYLPDLRDGVSVHADAPGVFYGSGVAIYQGTPYGTVLGHGGWIPGYVSSLRHYADHDLTIAFQINSDVGVVDDSTDLVPALEAALAEVVLGTASQ</sequence>